<comment type="caution">
    <text evidence="1">The sequence shown here is derived from an EMBL/GenBank/DDBJ whole genome shotgun (WGS) entry which is preliminary data.</text>
</comment>
<dbReference type="EMBL" id="JAQIZT010000015">
    <property type="protein sequence ID" value="KAJ6969957.1"/>
    <property type="molecule type" value="Genomic_DNA"/>
</dbReference>
<dbReference type="Proteomes" id="UP001164929">
    <property type="component" value="Chromosome 15"/>
</dbReference>
<reference evidence="1" key="1">
    <citation type="journal article" date="2023" name="Mol. Ecol. Resour.">
        <title>Chromosome-level genome assembly of a triploid poplar Populus alba 'Berolinensis'.</title>
        <authorList>
            <person name="Chen S."/>
            <person name="Yu Y."/>
            <person name="Wang X."/>
            <person name="Wang S."/>
            <person name="Zhang T."/>
            <person name="Zhou Y."/>
            <person name="He R."/>
            <person name="Meng N."/>
            <person name="Wang Y."/>
            <person name="Liu W."/>
            <person name="Liu Z."/>
            <person name="Liu J."/>
            <person name="Guo Q."/>
            <person name="Huang H."/>
            <person name="Sederoff R.R."/>
            <person name="Wang G."/>
            <person name="Qu G."/>
            <person name="Chen S."/>
        </authorList>
    </citation>
    <scope>NUCLEOTIDE SEQUENCE</scope>
    <source>
        <strain evidence="1">SC-2020</strain>
    </source>
</reference>
<keyword evidence="2" id="KW-1185">Reference proteome</keyword>
<name>A0AAD6LMQ4_9ROSI</name>
<proteinExistence type="predicted"/>
<protein>
    <submittedName>
        <fullName evidence="1">Uncharacterized protein</fullName>
    </submittedName>
</protein>
<evidence type="ECO:0000313" key="2">
    <source>
        <dbReference type="Proteomes" id="UP001164929"/>
    </source>
</evidence>
<accession>A0AAD6LMQ4</accession>
<evidence type="ECO:0000313" key="1">
    <source>
        <dbReference type="EMBL" id="KAJ6969957.1"/>
    </source>
</evidence>
<gene>
    <name evidence="1" type="ORF">NC653_034502</name>
</gene>
<dbReference type="AlphaFoldDB" id="A0AAD6LMQ4"/>
<sequence>MNSIAAVEANSEMNSIAAVEANSEMNSIVAVEANSKMNFIAAVEALKMEKVEWERNNRSPFLLDSPPTRISIVSRGSTISETRSGGLF</sequence>
<organism evidence="1 2">
    <name type="scientific">Populus alba x Populus x berolinensis</name>
    <dbReference type="NCBI Taxonomy" id="444605"/>
    <lineage>
        <taxon>Eukaryota</taxon>
        <taxon>Viridiplantae</taxon>
        <taxon>Streptophyta</taxon>
        <taxon>Embryophyta</taxon>
        <taxon>Tracheophyta</taxon>
        <taxon>Spermatophyta</taxon>
        <taxon>Magnoliopsida</taxon>
        <taxon>eudicotyledons</taxon>
        <taxon>Gunneridae</taxon>
        <taxon>Pentapetalae</taxon>
        <taxon>rosids</taxon>
        <taxon>fabids</taxon>
        <taxon>Malpighiales</taxon>
        <taxon>Salicaceae</taxon>
        <taxon>Saliceae</taxon>
        <taxon>Populus</taxon>
    </lineage>
</organism>